<comment type="caution">
    <text evidence="1">The sequence shown here is derived from an EMBL/GenBank/DDBJ whole genome shotgun (WGS) entry which is preliminary data.</text>
</comment>
<dbReference type="Proteomes" id="UP001164539">
    <property type="component" value="Chromosome 5"/>
</dbReference>
<organism evidence="1 2">
    <name type="scientific">Melia azedarach</name>
    <name type="common">Chinaberry tree</name>
    <dbReference type="NCBI Taxonomy" id="155640"/>
    <lineage>
        <taxon>Eukaryota</taxon>
        <taxon>Viridiplantae</taxon>
        <taxon>Streptophyta</taxon>
        <taxon>Embryophyta</taxon>
        <taxon>Tracheophyta</taxon>
        <taxon>Spermatophyta</taxon>
        <taxon>Magnoliopsida</taxon>
        <taxon>eudicotyledons</taxon>
        <taxon>Gunneridae</taxon>
        <taxon>Pentapetalae</taxon>
        <taxon>rosids</taxon>
        <taxon>malvids</taxon>
        <taxon>Sapindales</taxon>
        <taxon>Meliaceae</taxon>
        <taxon>Melia</taxon>
    </lineage>
</organism>
<protein>
    <submittedName>
        <fullName evidence="1">Zf-CCHC domain-containing protein/UBN2 domain-containing protein</fullName>
    </submittedName>
</protein>
<sequence>MLHLDDLISSLIDYEDKMYDDMDEGLKKKLIALKSTRYDADEDENEDDESNEDEEVAQMTRKFLKLLKNPKGAKQRSSKIQKKRNQLICYECKRPGHAKPERPLLKYKKGKKKAIVAPWDDEEESSSEDNFINEVANICFMAFIDDEVSDS</sequence>
<accession>A0ACC1Y5J5</accession>
<evidence type="ECO:0000313" key="2">
    <source>
        <dbReference type="Proteomes" id="UP001164539"/>
    </source>
</evidence>
<evidence type="ECO:0000313" key="1">
    <source>
        <dbReference type="EMBL" id="KAJ4718957.1"/>
    </source>
</evidence>
<gene>
    <name evidence="1" type="ORF">OWV82_010583</name>
</gene>
<dbReference type="EMBL" id="CM051398">
    <property type="protein sequence ID" value="KAJ4718957.1"/>
    <property type="molecule type" value="Genomic_DNA"/>
</dbReference>
<proteinExistence type="predicted"/>
<name>A0ACC1Y5J5_MELAZ</name>
<reference evidence="1 2" key="1">
    <citation type="journal article" date="2023" name="Science">
        <title>Complex scaffold remodeling in plant triterpene biosynthesis.</title>
        <authorList>
            <person name="De La Pena R."/>
            <person name="Hodgson H."/>
            <person name="Liu J.C."/>
            <person name="Stephenson M.J."/>
            <person name="Martin A.C."/>
            <person name="Owen C."/>
            <person name="Harkess A."/>
            <person name="Leebens-Mack J."/>
            <person name="Jimenez L.E."/>
            <person name="Osbourn A."/>
            <person name="Sattely E.S."/>
        </authorList>
    </citation>
    <scope>NUCLEOTIDE SEQUENCE [LARGE SCALE GENOMIC DNA]</scope>
    <source>
        <strain evidence="2">cv. JPN11</strain>
        <tissue evidence="1">Leaf</tissue>
    </source>
</reference>
<keyword evidence="2" id="KW-1185">Reference proteome</keyword>